<dbReference type="InterPro" id="IPR027417">
    <property type="entry name" value="P-loop_NTPase"/>
</dbReference>
<name>A0A2A5IY69_RHOSG</name>
<evidence type="ECO:0000256" key="2">
    <source>
        <dbReference type="ARBA" id="ARBA00005417"/>
    </source>
</evidence>
<dbReference type="GO" id="GO:0005886">
    <property type="term" value="C:plasma membrane"/>
    <property type="evidence" value="ECO:0007669"/>
    <property type="project" value="UniProtKB-SubCell"/>
</dbReference>
<sequence>MTSLDATLPSTARSILKAPPVLKVQGLTTEFTRHGSTKRVVDDVSFEVGAGETLGIVGESGCGKSVTMLSLVDLLPKPGGQVVAGEVIFDGRDLRSLSARQMTAIRGAEIGYVFQDPMSSLNPTLTVGAQLAEPLRAHLGLSRNAAKARSIDLLARVGISDPRRRFDGYPHEFSGGMRQRVMIAIAVACEPKLLIADEPTTALDVTVQAQVLDLLGSMTSELGMSLLLITHDLGVAARVCDRVNVMYAGQIVESSPVDELFLRPQMPYLKGLLACLPRLDGDLSEPLIPIPGSLPDLGVALDGCRFAERCTFARDVCRGRAPALSPRGAHHLARCHATEKGGWL</sequence>
<dbReference type="NCBIfam" id="TIGR01727">
    <property type="entry name" value="oligo_HPY"/>
    <property type="match status" value="1"/>
</dbReference>
<dbReference type="SUPFAM" id="SSF52540">
    <property type="entry name" value="P-loop containing nucleoside triphosphate hydrolases"/>
    <property type="match status" value="1"/>
</dbReference>
<dbReference type="GO" id="GO:0015833">
    <property type="term" value="P:peptide transport"/>
    <property type="evidence" value="ECO:0007669"/>
    <property type="project" value="InterPro"/>
</dbReference>
<feature type="domain" description="ABC transporter" evidence="8">
    <location>
        <begin position="22"/>
        <end position="273"/>
    </location>
</feature>
<dbReference type="PROSITE" id="PS50893">
    <property type="entry name" value="ABC_TRANSPORTER_2"/>
    <property type="match status" value="1"/>
</dbReference>
<dbReference type="RefSeq" id="WP_099699039.1">
    <property type="nucleotide sequence ID" value="NZ_NOVD01000080.1"/>
</dbReference>
<dbReference type="InterPro" id="IPR017871">
    <property type="entry name" value="ABC_transporter-like_CS"/>
</dbReference>
<protein>
    <submittedName>
        <fullName evidence="9">Peptide ABC transporter ATP-binding protein</fullName>
    </submittedName>
</protein>
<evidence type="ECO:0000256" key="4">
    <source>
        <dbReference type="ARBA" id="ARBA00022475"/>
    </source>
</evidence>
<dbReference type="EMBL" id="NOVD01000080">
    <property type="protein sequence ID" value="PCK22203.1"/>
    <property type="molecule type" value="Genomic_DNA"/>
</dbReference>
<dbReference type="AlphaFoldDB" id="A0A2A5IY69"/>
<dbReference type="GO" id="GO:0005524">
    <property type="term" value="F:ATP binding"/>
    <property type="evidence" value="ECO:0007669"/>
    <property type="project" value="UniProtKB-KW"/>
</dbReference>
<comment type="similarity">
    <text evidence="2">Belongs to the ABC transporter superfamily.</text>
</comment>
<keyword evidence="5" id="KW-0547">Nucleotide-binding</keyword>
<dbReference type="FunFam" id="3.40.50.300:FF:000016">
    <property type="entry name" value="Oligopeptide ABC transporter ATP-binding component"/>
    <property type="match status" value="1"/>
</dbReference>
<dbReference type="SMART" id="SM00382">
    <property type="entry name" value="AAA"/>
    <property type="match status" value="1"/>
</dbReference>
<keyword evidence="6 9" id="KW-0067">ATP-binding</keyword>
<dbReference type="PANTHER" id="PTHR43297:SF2">
    <property type="entry name" value="DIPEPTIDE TRANSPORT ATP-BINDING PROTEIN DPPD"/>
    <property type="match status" value="1"/>
</dbReference>
<dbReference type="Pfam" id="PF00005">
    <property type="entry name" value="ABC_tran"/>
    <property type="match status" value="1"/>
</dbReference>
<comment type="subcellular location">
    <subcellularLocation>
        <location evidence="1">Cell membrane</location>
        <topology evidence="1">Peripheral membrane protein</topology>
    </subcellularLocation>
</comment>
<organism evidence="9 10">
    <name type="scientific">Rhodococcus qingshengii</name>
    <dbReference type="NCBI Taxonomy" id="334542"/>
    <lineage>
        <taxon>Bacteria</taxon>
        <taxon>Bacillati</taxon>
        <taxon>Actinomycetota</taxon>
        <taxon>Actinomycetes</taxon>
        <taxon>Mycobacteriales</taxon>
        <taxon>Nocardiaceae</taxon>
        <taxon>Rhodococcus</taxon>
        <taxon>Rhodococcus erythropolis group</taxon>
    </lineage>
</organism>
<dbReference type="Pfam" id="PF08352">
    <property type="entry name" value="oligo_HPY"/>
    <property type="match status" value="1"/>
</dbReference>
<comment type="caution">
    <text evidence="9">The sequence shown here is derived from an EMBL/GenBank/DDBJ whole genome shotgun (WGS) entry which is preliminary data.</text>
</comment>
<keyword evidence="7" id="KW-0472">Membrane</keyword>
<evidence type="ECO:0000259" key="8">
    <source>
        <dbReference type="PROSITE" id="PS50893"/>
    </source>
</evidence>
<dbReference type="InterPro" id="IPR003593">
    <property type="entry name" value="AAA+_ATPase"/>
</dbReference>
<dbReference type="PROSITE" id="PS00211">
    <property type="entry name" value="ABC_TRANSPORTER_1"/>
    <property type="match status" value="1"/>
</dbReference>
<proteinExistence type="inferred from homology"/>
<evidence type="ECO:0000256" key="3">
    <source>
        <dbReference type="ARBA" id="ARBA00022448"/>
    </source>
</evidence>
<keyword evidence="3" id="KW-0813">Transport</keyword>
<dbReference type="CDD" id="cd03257">
    <property type="entry name" value="ABC_NikE_OppD_transporters"/>
    <property type="match status" value="1"/>
</dbReference>
<evidence type="ECO:0000256" key="6">
    <source>
        <dbReference type="ARBA" id="ARBA00022840"/>
    </source>
</evidence>
<gene>
    <name evidence="9" type="ORF">CHR55_32865</name>
</gene>
<dbReference type="InterPro" id="IPR050388">
    <property type="entry name" value="ABC_Ni/Peptide_Import"/>
</dbReference>
<keyword evidence="4" id="KW-1003">Cell membrane</keyword>
<evidence type="ECO:0000256" key="5">
    <source>
        <dbReference type="ARBA" id="ARBA00022741"/>
    </source>
</evidence>
<dbReference type="Gene3D" id="3.40.50.300">
    <property type="entry name" value="P-loop containing nucleotide triphosphate hydrolases"/>
    <property type="match status" value="1"/>
</dbReference>
<evidence type="ECO:0000256" key="1">
    <source>
        <dbReference type="ARBA" id="ARBA00004202"/>
    </source>
</evidence>
<evidence type="ECO:0000313" key="9">
    <source>
        <dbReference type="EMBL" id="PCK22203.1"/>
    </source>
</evidence>
<dbReference type="GO" id="GO:0016887">
    <property type="term" value="F:ATP hydrolysis activity"/>
    <property type="evidence" value="ECO:0007669"/>
    <property type="project" value="InterPro"/>
</dbReference>
<dbReference type="Proteomes" id="UP000230886">
    <property type="component" value="Unassembled WGS sequence"/>
</dbReference>
<dbReference type="InterPro" id="IPR013563">
    <property type="entry name" value="Oligopep_ABC_C"/>
</dbReference>
<dbReference type="InterPro" id="IPR003439">
    <property type="entry name" value="ABC_transporter-like_ATP-bd"/>
</dbReference>
<accession>A0A2A5IY69</accession>
<evidence type="ECO:0000313" key="10">
    <source>
        <dbReference type="Proteomes" id="UP000230886"/>
    </source>
</evidence>
<dbReference type="PANTHER" id="PTHR43297">
    <property type="entry name" value="OLIGOPEPTIDE TRANSPORT ATP-BINDING PROTEIN APPD"/>
    <property type="match status" value="1"/>
</dbReference>
<reference evidence="9 10" key="1">
    <citation type="submission" date="2017-07" db="EMBL/GenBank/DDBJ databases">
        <title>Draft sequence of Rhodococcus enclensis 23b-28.</title>
        <authorList>
            <person name="Besaury L."/>
            <person name="Sancelme M."/>
            <person name="Amato P."/>
            <person name="Lallement A."/>
            <person name="Delort A.-M."/>
        </authorList>
    </citation>
    <scope>NUCLEOTIDE SEQUENCE [LARGE SCALE GENOMIC DNA]</scope>
    <source>
        <strain evidence="9 10">23b-28</strain>
    </source>
</reference>
<evidence type="ECO:0000256" key="7">
    <source>
        <dbReference type="ARBA" id="ARBA00023136"/>
    </source>
</evidence>